<dbReference type="SUPFAM" id="SSF48239">
    <property type="entry name" value="Terpenoid cyclases/Protein prenyltransferases"/>
    <property type="match status" value="2"/>
</dbReference>
<dbReference type="GO" id="GO:0010333">
    <property type="term" value="F:terpene synthase activity"/>
    <property type="evidence" value="ECO:0000318"/>
    <property type="project" value="GO_Central"/>
</dbReference>
<dbReference type="InterPro" id="IPR036965">
    <property type="entry name" value="Terpene_synth_N_sf"/>
</dbReference>
<dbReference type="SUPFAM" id="SSF48576">
    <property type="entry name" value="Terpenoid synthases"/>
    <property type="match status" value="1"/>
</dbReference>
<evidence type="ECO:0000259" key="6">
    <source>
        <dbReference type="Pfam" id="PF03936"/>
    </source>
</evidence>
<dbReference type="PANTHER" id="PTHR31739">
    <property type="entry name" value="ENT-COPALYL DIPHOSPHATE SYNTHASE, CHLOROPLASTIC"/>
    <property type="match status" value="1"/>
</dbReference>
<dbReference type="HOGENOM" id="CLU_003125_2_0_1"/>
<proteinExistence type="predicted"/>
<dbReference type="EMBL" id="KI392060">
    <property type="protein sequence ID" value="ERN20279.1"/>
    <property type="molecule type" value="Genomic_DNA"/>
</dbReference>
<dbReference type="InterPro" id="IPR050148">
    <property type="entry name" value="Terpene_synthase-like"/>
</dbReference>
<keyword evidence="4" id="KW-0456">Lyase</keyword>
<dbReference type="GO" id="GO:0016102">
    <property type="term" value="P:diterpenoid biosynthetic process"/>
    <property type="evidence" value="ECO:0000318"/>
    <property type="project" value="GO_Central"/>
</dbReference>
<dbReference type="OMA" id="LVMISAR"/>
<feature type="domain" description="Terpene synthase metal-binding" evidence="6">
    <location>
        <begin position="420"/>
        <end position="648"/>
    </location>
</feature>
<dbReference type="InterPro" id="IPR008949">
    <property type="entry name" value="Isoprenoid_synthase_dom_sf"/>
</dbReference>
<evidence type="ECO:0000313" key="7">
    <source>
        <dbReference type="EMBL" id="ERN20279.1"/>
    </source>
</evidence>
<dbReference type="Pfam" id="PF01397">
    <property type="entry name" value="Terpene_synth"/>
    <property type="match status" value="1"/>
</dbReference>
<protein>
    <submittedName>
        <fullName evidence="7">Uncharacterized protein</fullName>
    </submittedName>
</protein>
<dbReference type="FunFam" id="1.50.10.130:FF:000002">
    <property type="entry name" value="Ent-copalyl diphosphate synthase, chloroplastic"/>
    <property type="match status" value="1"/>
</dbReference>
<dbReference type="InterPro" id="IPR008930">
    <property type="entry name" value="Terpenoid_cyclase/PrenylTrfase"/>
</dbReference>
<accession>U5DCL7</accession>
<dbReference type="PANTHER" id="PTHR31739:SF25">
    <property type="entry name" value="(E,E)-GERANYLLINALOOL SYNTHASE"/>
    <property type="match status" value="1"/>
</dbReference>
<sequence length="727" mass="84185">MEECIEGLVREMKGMMVDMDVYSCVFSSAYDTACLAMLPSEKSSKGSMFPKCLQWIIENQRVGGFWGEGYEYNSPTIESLPSTFACIIALKSWNVGHECIEKGLEFIHGNINKLLLEQSQLSGAQRFTIILPAMIELANSKGLEIFPKGVPDLVKSVFKERDNILQREGNAQALQAPLLHHLEALPLHLMDREFTKLLMVDLLENLGLGEYFTKEIQEMLGGIYKMWMEKGQGTTWEQFEKKQICMDSLAFRLLRMHGYNVSPSRFCWYLDNMEIRSHVEENYEEYLSSMLSVYKASHLMFDREIELEKARSFSKMLLEKAMSNNIWENFSTVNNLQDEIKYELRVPWLARLDHLVHRRHIERFEEGVMLWMGNGSYFRLPSRAHNILEELAKRNYSMRQSMYRDEIEKLEKWVRKSGIQDLGFARQKTTYCFFASAAAICEPNMSLARMSSAKSGILVTVIDDFFDIHGSMDELQSFTDAIERWNGGGLTAHAKVLFCALDDHINTIAKQAFHQQARDITDHLRQIWYKAIKAWLKEAEWIRNSYIPSVEEYREVAMESIGLEQIVLPGVYLVGLEISNEIIHHDHHKKILELVTLSTRLLNDMQSYEREIKECKPNFVSLLLRQNRRQTTQDVIDNLKKILDQKERRLLEKLLIEEENSLPSPCRKIHLRILKIFQMFYNGTNVFDSPTQLLGDINKAIYKDITSGCASATQIQPMCEPICGSCK</sequence>
<dbReference type="SFLD" id="SFLDG01014">
    <property type="entry name" value="Terpene_Cyclase_Like_1_N-term"/>
    <property type="match status" value="1"/>
</dbReference>
<evidence type="ECO:0000259" key="5">
    <source>
        <dbReference type="Pfam" id="PF01397"/>
    </source>
</evidence>
<comment type="cofactor">
    <cofactor evidence="1">
        <name>Mg(2+)</name>
        <dbReference type="ChEBI" id="CHEBI:18420"/>
    </cofactor>
</comment>
<dbReference type="Gene3D" id="1.10.600.10">
    <property type="entry name" value="Farnesyl Diphosphate Synthase"/>
    <property type="match status" value="1"/>
</dbReference>
<name>U5DCL7_AMBTC</name>
<organism evidence="7 8">
    <name type="scientific">Amborella trichopoda</name>
    <dbReference type="NCBI Taxonomy" id="13333"/>
    <lineage>
        <taxon>Eukaryota</taxon>
        <taxon>Viridiplantae</taxon>
        <taxon>Streptophyta</taxon>
        <taxon>Embryophyta</taxon>
        <taxon>Tracheophyta</taxon>
        <taxon>Spermatophyta</taxon>
        <taxon>Magnoliopsida</taxon>
        <taxon>Amborellales</taxon>
        <taxon>Amborellaceae</taxon>
        <taxon>Amborella</taxon>
    </lineage>
</organism>
<evidence type="ECO:0000256" key="2">
    <source>
        <dbReference type="ARBA" id="ARBA00022723"/>
    </source>
</evidence>
<dbReference type="AlphaFoldDB" id="U5DCL7"/>
<reference evidence="8" key="1">
    <citation type="journal article" date="2013" name="Science">
        <title>The Amborella genome and the evolution of flowering plants.</title>
        <authorList>
            <consortium name="Amborella Genome Project"/>
        </authorList>
    </citation>
    <scope>NUCLEOTIDE SEQUENCE [LARGE SCALE GENOMIC DNA]</scope>
</reference>
<dbReference type="InterPro" id="IPR001906">
    <property type="entry name" value="Terpene_synth_N"/>
</dbReference>
<dbReference type="Gene3D" id="1.50.10.130">
    <property type="entry name" value="Terpene synthase, N-terminal domain"/>
    <property type="match status" value="1"/>
</dbReference>
<dbReference type="Gramene" id="ERN20279">
    <property type="protein sequence ID" value="ERN20279"/>
    <property type="gene ID" value="AMTR_s00066p00168590"/>
</dbReference>
<keyword evidence="8" id="KW-1185">Reference proteome</keyword>
<evidence type="ECO:0000256" key="4">
    <source>
        <dbReference type="ARBA" id="ARBA00023239"/>
    </source>
</evidence>
<dbReference type="Pfam" id="PF03936">
    <property type="entry name" value="Terpene_synth_C"/>
    <property type="match status" value="1"/>
</dbReference>
<evidence type="ECO:0000256" key="3">
    <source>
        <dbReference type="ARBA" id="ARBA00022842"/>
    </source>
</evidence>
<dbReference type="OrthoDB" id="2343925at2759"/>
<keyword evidence="2" id="KW-0479">Metal-binding</keyword>
<evidence type="ECO:0000256" key="1">
    <source>
        <dbReference type="ARBA" id="ARBA00001946"/>
    </source>
</evidence>
<keyword evidence="3" id="KW-0460">Magnesium</keyword>
<dbReference type="FunFam" id="1.10.600.10:FF:000036">
    <property type="entry name" value="cis-abienol synthase, chloroplastic"/>
    <property type="match status" value="1"/>
</dbReference>
<evidence type="ECO:0000313" key="8">
    <source>
        <dbReference type="Proteomes" id="UP000017836"/>
    </source>
</evidence>
<feature type="domain" description="Terpene synthase N-terminal" evidence="5">
    <location>
        <begin position="182"/>
        <end position="344"/>
    </location>
</feature>
<dbReference type="InterPro" id="IPR005630">
    <property type="entry name" value="Terpene_synthase_metal-bd"/>
</dbReference>
<dbReference type="eggNOG" id="ENOG502REU3">
    <property type="taxonomic scope" value="Eukaryota"/>
</dbReference>
<dbReference type="GO" id="GO:0000287">
    <property type="term" value="F:magnesium ion binding"/>
    <property type="evidence" value="ECO:0000318"/>
    <property type="project" value="GO_Central"/>
</dbReference>
<dbReference type="Proteomes" id="UP000017836">
    <property type="component" value="Unassembled WGS sequence"/>
</dbReference>
<gene>
    <name evidence="7" type="ORF">AMTR_s00066p00168590</name>
</gene>